<accession>A0A484N1B5</accession>
<evidence type="ECO:0000259" key="1">
    <source>
        <dbReference type="SMART" id="SM00239"/>
    </source>
</evidence>
<proteinExistence type="predicted"/>
<dbReference type="InterPro" id="IPR035892">
    <property type="entry name" value="C2_domain_sf"/>
</dbReference>
<gene>
    <name evidence="2" type="ORF">CCAM_LOCUS36415</name>
</gene>
<feature type="domain" description="C2" evidence="1">
    <location>
        <begin position="10"/>
        <end position="106"/>
    </location>
</feature>
<protein>
    <recommendedName>
        <fullName evidence="1">C2 domain-containing protein</fullName>
    </recommendedName>
</protein>
<dbReference type="SUPFAM" id="SSF49562">
    <property type="entry name" value="C2 domain (Calcium/lipid-binding domain, CaLB)"/>
    <property type="match status" value="1"/>
</dbReference>
<dbReference type="SMART" id="SM00239">
    <property type="entry name" value="C2"/>
    <property type="match status" value="1"/>
</dbReference>
<dbReference type="AlphaFoldDB" id="A0A484N1B5"/>
<dbReference type="PANTHER" id="PTHR32246:SF17">
    <property type="entry name" value="BON1-ASSOCIATED PROTEIN 2"/>
    <property type="match status" value="1"/>
</dbReference>
<name>A0A484N1B5_9ASTE</name>
<dbReference type="OrthoDB" id="884464at2759"/>
<sequence length="165" mass="18242">MDALSASPRTLEVTVISGEDLRPFPVKNAFVTVRSDAGDAQIATGTEKQRRSDYVEWGEKMTVKLPIRARHLMVEVHCRTFTGIRSIGVAKIPTSDFLGGLVPENYMNFLSYRLRDKGGIRNGIINLSIRVEAEDNLEREYCRPCTAAAAPGVVTGVPVCWPSQF</sequence>
<dbReference type="PANTHER" id="PTHR32246">
    <property type="entry name" value="INGRESSION PROTEIN FIC1"/>
    <property type="match status" value="1"/>
</dbReference>
<dbReference type="Pfam" id="PF00168">
    <property type="entry name" value="C2"/>
    <property type="match status" value="1"/>
</dbReference>
<reference evidence="2 3" key="1">
    <citation type="submission" date="2018-04" db="EMBL/GenBank/DDBJ databases">
        <authorList>
            <person name="Vogel A."/>
        </authorList>
    </citation>
    <scope>NUCLEOTIDE SEQUENCE [LARGE SCALE GENOMIC DNA]</scope>
</reference>
<dbReference type="EMBL" id="OOIL02005377">
    <property type="protein sequence ID" value="VFQ94639.1"/>
    <property type="molecule type" value="Genomic_DNA"/>
</dbReference>
<keyword evidence="3" id="KW-1185">Reference proteome</keyword>
<dbReference type="InterPro" id="IPR000008">
    <property type="entry name" value="C2_dom"/>
</dbReference>
<evidence type="ECO:0000313" key="3">
    <source>
        <dbReference type="Proteomes" id="UP000595140"/>
    </source>
</evidence>
<organism evidence="2 3">
    <name type="scientific">Cuscuta campestris</name>
    <dbReference type="NCBI Taxonomy" id="132261"/>
    <lineage>
        <taxon>Eukaryota</taxon>
        <taxon>Viridiplantae</taxon>
        <taxon>Streptophyta</taxon>
        <taxon>Embryophyta</taxon>
        <taxon>Tracheophyta</taxon>
        <taxon>Spermatophyta</taxon>
        <taxon>Magnoliopsida</taxon>
        <taxon>eudicotyledons</taxon>
        <taxon>Gunneridae</taxon>
        <taxon>Pentapetalae</taxon>
        <taxon>asterids</taxon>
        <taxon>lamiids</taxon>
        <taxon>Solanales</taxon>
        <taxon>Convolvulaceae</taxon>
        <taxon>Cuscuteae</taxon>
        <taxon>Cuscuta</taxon>
        <taxon>Cuscuta subgen. Grammica</taxon>
        <taxon>Cuscuta sect. Cleistogrammica</taxon>
    </lineage>
</organism>
<evidence type="ECO:0000313" key="2">
    <source>
        <dbReference type="EMBL" id="VFQ94639.1"/>
    </source>
</evidence>
<dbReference type="Proteomes" id="UP000595140">
    <property type="component" value="Unassembled WGS sequence"/>
</dbReference>